<protein>
    <recommendedName>
        <fullName evidence="2">Thiamine-monophosphate kinase</fullName>
        <shortName evidence="2">TMP kinase</shortName>
        <shortName evidence="2">Thiamine-phosphate kinase</shortName>
        <ecNumber evidence="2">2.7.4.16</ecNumber>
    </recommendedName>
</protein>
<dbReference type="PIRSF" id="PIRSF005303">
    <property type="entry name" value="Thiam_monoph_kin"/>
    <property type="match status" value="1"/>
</dbReference>
<feature type="binding site" evidence="2">
    <location>
        <position position="212"/>
    </location>
    <ligand>
        <name>Mg(2+)</name>
        <dbReference type="ChEBI" id="CHEBI:18420"/>
        <label>5</label>
    </ligand>
</feature>
<dbReference type="PANTHER" id="PTHR30270:SF0">
    <property type="entry name" value="THIAMINE-MONOPHOSPHATE KINASE"/>
    <property type="match status" value="1"/>
</dbReference>
<evidence type="ECO:0000313" key="5">
    <source>
        <dbReference type="EMBL" id="BDX07546.1"/>
    </source>
</evidence>
<comment type="function">
    <text evidence="2">Catalyzes the ATP-dependent phosphorylation of thiamine-monophosphate (TMP) to form thiamine-pyrophosphate (TPP), the active form of vitamin B1.</text>
</comment>
<feature type="binding site" evidence="2">
    <location>
        <position position="144"/>
    </location>
    <ligand>
        <name>ATP</name>
        <dbReference type="ChEBI" id="CHEBI:30616"/>
    </ligand>
</feature>
<dbReference type="Pfam" id="PF00586">
    <property type="entry name" value="AIRS"/>
    <property type="match status" value="1"/>
</dbReference>
<feature type="binding site" evidence="2">
    <location>
        <position position="120"/>
    </location>
    <ligand>
        <name>Mg(2+)</name>
        <dbReference type="ChEBI" id="CHEBI:18420"/>
        <label>1</label>
    </ligand>
</feature>
<feature type="binding site" evidence="2">
    <location>
        <position position="45"/>
    </location>
    <ligand>
        <name>Mg(2+)</name>
        <dbReference type="ChEBI" id="CHEBI:18420"/>
        <label>2</label>
    </ligand>
</feature>
<dbReference type="Pfam" id="PF02769">
    <property type="entry name" value="AIRS_C"/>
    <property type="match status" value="1"/>
</dbReference>
<keyword evidence="2" id="KW-0547">Nucleotide-binding</keyword>
<feature type="binding site" evidence="2">
    <location>
        <position position="211"/>
    </location>
    <ligand>
        <name>ATP</name>
        <dbReference type="ChEBI" id="CHEBI:30616"/>
    </ligand>
</feature>
<dbReference type="HAMAP" id="MF_02128">
    <property type="entry name" value="TMP_kinase"/>
    <property type="match status" value="1"/>
</dbReference>
<dbReference type="GO" id="GO:0005524">
    <property type="term" value="F:ATP binding"/>
    <property type="evidence" value="ECO:0007669"/>
    <property type="project" value="UniProtKB-UniRule"/>
</dbReference>
<dbReference type="NCBIfam" id="TIGR01379">
    <property type="entry name" value="thiL"/>
    <property type="match status" value="1"/>
</dbReference>
<feature type="binding site" evidence="2">
    <location>
        <position position="73"/>
    </location>
    <ligand>
        <name>Mg(2+)</name>
        <dbReference type="ChEBI" id="CHEBI:18420"/>
        <label>4</label>
    </ligand>
</feature>
<dbReference type="Proteomes" id="UP001333710">
    <property type="component" value="Chromosome"/>
</dbReference>
<dbReference type="AlphaFoldDB" id="A0AA48KQA2"/>
<sequence length="320" mass="34937">MKEFDIIKNYFLSRSYQRKDVQLGIGDDCALTTVPEGQQLVTTTDTLAESVHFPKGTSGRAVAHKALSVNLSDLAAMGAEPAWISLSLSIPEYDEAWLRDFSLCLQELTDYYSIQLIGGDTVQGPLSITITAQGFVPQGQALMRSKAKPGDWIYVTGTLGDAGLGLELLQTEKAAEPMHRNYLINRLNFPSPRLMVGTTLRRLATTCIDLSDGLKSDVQHILFASQTGAVINVEQLPLSEAMLATVGKDEGIRYALTAGDDYELLFTVSEEQKGSLEVALANCNVSATCIGRINGVQEKLELQRGDKPYQLPETGFQHFS</sequence>
<dbReference type="InterPro" id="IPR036921">
    <property type="entry name" value="PurM-like_N_sf"/>
</dbReference>
<dbReference type="PANTHER" id="PTHR30270">
    <property type="entry name" value="THIAMINE-MONOPHOSPHATE KINASE"/>
    <property type="match status" value="1"/>
</dbReference>
<dbReference type="Gene3D" id="3.30.1330.10">
    <property type="entry name" value="PurM-like, N-terminal domain"/>
    <property type="match status" value="1"/>
</dbReference>
<feature type="domain" description="PurM-like N-terminal" evidence="3">
    <location>
        <begin position="26"/>
        <end position="136"/>
    </location>
</feature>
<keyword evidence="2 5" id="KW-0418">Kinase</keyword>
<feature type="binding site" evidence="2">
    <location>
        <position position="28"/>
    </location>
    <ligand>
        <name>Mg(2+)</name>
        <dbReference type="ChEBI" id="CHEBI:18420"/>
        <label>4</label>
    </ligand>
</feature>
<feature type="binding site" evidence="2">
    <location>
        <position position="45"/>
    </location>
    <ligand>
        <name>Mg(2+)</name>
        <dbReference type="ChEBI" id="CHEBI:18420"/>
        <label>1</label>
    </ligand>
</feature>
<feature type="binding site" evidence="2">
    <location>
        <position position="43"/>
    </location>
    <ligand>
        <name>Mg(2+)</name>
        <dbReference type="ChEBI" id="CHEBI:18420"/>
        <label>4</label>
    </ligand>
</feature>
<keyword evidence="6" id="KW-1185">Reference proteome</keyword>
<accession>A0AA48KQA2</accession>
<organism evidence="5 6">
    <name type="scientific">Planctobacterium marinum</name>
    <dbReference type="NCBI Taxonomy" id="1631968"/>
    <lineage>
        <taxon>Bacteria</taxon>
        <taxon>Pseudomonadati</taxon>
        <taxon>Pseudomonadota</taxon>
        <taxon>Gammaproteobacteria</taxon>
        <taxon>Alteromonadales</taxon>
        <taxon>Alteromonadaceae</taxon>
        <taxon>Planctobacterium</taxon>
    </lineage>
</organism>
<evidence type="ECO:0000259" key="4">
    <source>
        <dbReference type="Pfam" id="PF02769"/>
    </source>
</evidence>
<evidence type="ECO:0000259" key="3">
    <source>
        <dbReference type="Pfam" id="PF00586"/>
    </source>
</evidence>
<keyword evidence="2" id="KW-0460">Magnesium</keyword>
<dbReference type="InterPro" id="IPR016188">
    <property type="entry name" value="PurM-like_N"/>
</dbReference>
<dbReference type="EMBL" id="AP027272">
    <property type="protein sequence ID" value="BDX07546.1"/>
    <property type="molecule type" value="Genomic_DNA"/>
</dbReference>
<evidence type="ECO:0000313" key="6">
    <source>
        <dbReference type="Proteomes" id="UP001333710"/>
    </source>
</evidence>
<keyword evidence="2" id="KW-0808">Transferase</keyword>
<dbReference type="InterPro" id="IPR006283">
    <property type="entry name" value="ThiL-like"/>
</dbReference>
<comment type="caution">
    <text evidence="2">Lacks conserved residue(s) required for the propagation of feature annotation.</text>
</comment>
<feature type="binding site" evidence="2">
    <location>
        <position position="52"/>
    </location>
    <ligand>
        <name>substrate</name>
    </ligand>
</feature>
<name>A0AA48KQA2_9ALTE</name>
<dbReference type="CDD" id="cd02194">
    <property type="entry name" value="ThiL"/>
    <property type="match status" value="1"/>
</dbReference>
<feature type="binding site" evidence="2">
    <location>
        <position position="316"/>
    </location>
    <ligand>
        <name>substrate</name>
    </ligand>
</feature>
<feature type="binding site" evidence="2">
    <location>
        <position position="44"/>
    </location>
    <ligand>
        <name>Mg(2+)</name>
        <dbReference type="ChEBI" id="CHEBI:18420"/>
        <label>1</label>
    </ligand>
</feature>
<keyword evidence="2" id="KW-0067">ATP-binding</keyword>
<dbReference type="InterPro" id="IPR010918">
    <property type="entry name" value="PurM-like_C_dom"/>
</dbReference>
<evidence type="ECO:0000256" key="1">
    <source>
        <dbReference type="ARBA" id="ARBA00022977"/>
    </source>
</evidence>
<keyword evidence="1 2" id="KW-0784">Thiamine biosynthesis</keyword>
<dbReference type="EC" id="2.7.4.16" evidence="2"/>
<feature type="binding site" evidence="2">
    <location>
        <position position="73"/>
    </location>
    <ligand>
        <name>Mg(2+)</name>
        <dbReference type="ChEBI" id="CHEBI:18420"/>
        <label>3</label>
    </ligand>
</feature>
<dbReference type="GO" id="GO:0000287">
    <property type="term" value="F:magnesium ion binding"/>
    <property type="evidence" value="ECO:0007669"/>
    <property type="project" value="UniProtKB-UniRule"/>
</dbReference>
<gene>
    <name evidence="2 5" type="primary">thiL</name>
    <name evidence="5" type="ORF">MACH26_30670</name>
</gene>
<feature type="binding site" evidence="2">
    <location>
        <position position="260"/>
    </location>
    <ligand>
        <name>substrate</name>
    </ligand>
</feature>
<keyword evidence="2" id="KW-0479">Metal-binding</keyword>
<comment type="similarity">
    <text evidence="2">Belongs to the thiamine-monophosphate kinase family.</text>
</comment>
<feature type="binding site" evidence="2">
    <location>
        <position position="28"/>
    </location>
    <ligand>
        <name>Mg(2+)</name>
        <dbReference type="ChEBI" id="CHEBI:18420"/>
        <label>3</label>
    </ligand>
</feature>
<dbReference type="GO" id="GO:0009229">
    <property type="term" value="P:thiamine diphosphate biosynthetic process"/>
    <property type="evidence" value="ECO:0007669"/>
    <property type="project" value="UniProtKB-UniRule"/>
</dbReference>
<proteinExistence type="inferred from homology"/>
<feature type="domain" description="PurM-like C-terminal" evidence="4">
    <location>
        <begin position="148"/>
        <end position="296"/>
    </location>
</feature>
<dbReference type="InterPro" id="IPR036676">
    <property type="entry name" value="PurM-like_C_sf"/>
</dbReference>
<evidence type="ECO:0000256" key="2">
    <source>
        <dbReference type="HAMAP-Rule" id="MF_02128"/>
    </source>
</evidence>
<dbReference type="GO" id="GO:0009030">
    <property type="term" value="F:thiamine-phosphate kinase activity"/>
    <property type="evidence" value="ECO:0007669"/>
    <property type="project" value="UniProtKB-UniRule"/>
</dbReference>
<dbReference type="KEGG" id="pmaw:MACH26_30670"/>
<comment type="pathway">
    <text evidence="2">Cofactor biosynthesis; thiamine diphosphate biosynthesis; thiamine diphosphate from thiamine phosphate: step 1/1.</text>
</comment>
<reference evidence="5" key="1">
    <citation type="submission" date="2023-01" db="EMBL/GenBank/DDBJ databases">
        <title>Complete genome sequence of Planctobacterium marinum strain Dej080120_11.</title>
        <authorList>
            <person name="Ueki S."/>
            <person name="Maruyama F."/>
        </authorList>
    </citation>
    <scope>NUCLEOTIDE SEQUENCE</scope>
    <source>
        <strain evidence="5">Dej080120_11</strain>
    </source>
</reference>
<dbReference type="SUPFAM" id="SSF55326">
    <property type="entry name" value="PurM N-terminal domain-like"/>
    <property type="match status" value="1"/>
</dbReference>
<comment type="miscellaneous">
    <text evidence="2">Reaction mechanism of ThiL seems to utilize a direct, inline transfer of the gamma-phosphate of ATP to TMP rather than a phosphorylated enzyme intermediate.</text>
</comment>
<comment type="catalytic activity">
    <reaction evidence="2">
        <text>thiamine phosphate + ATP = thiamine diphosphate + ADP</text>
        <dbReference type="Rhea" id="RHEA:15913"/>
        <dbReference type="ChEBI" id="CHEBI:30616"/>
        <dbReference type="ChEBI" id="CHEBI:37575"/>
        <dbReference type="ChEBI" id="CHEBI:58937"/>
        <dbReference type="ChEBI" id="CHEBI:456216"/>
        <dbReference type="EC" id="2.7.4.16"/>
    </reaction>
</comment>
<dbReference type="Gene3D" id="3.90.650.10">
    <property type="entry name" value="PurM-like C-terminal domain"/>
    <property type="match status" value="1"/>
</dbReference>
<feature type="binding site" evidence="2">
    <location>
        <position position="209"/>
    </location>
    <ligand>
        <name>Mg(2+)</name>
        <dbReference type="ChEBI" id="CHEBI:18420"/>
        <label>3</label>
    </ligand>
</feature>
<dbReference type="SUPFAM" id="SSF56042">
    <property type="entry name" value="PurM C-terminal domain-like"/>
    <property type="match status" value="1"/>
</dbReference>
<dbReference type="GO" id="GO:0009228">
    <property type="term" value="P:thiamine biosynthetic process"/>
    <property type="evidence" value="ECO:0007669"/>
    <property type="project" value="UniProtKB-KW"/>
</dbReference>
<dbReference type="RefSeq" id="WP_338293581.1">
    <property type="nucleotide sequence ID" value="NZ_AP027272.1"/>
</dbReference>
<feature type="binding site" evidence="2">
    <location>
        <begin position="119"/>
        <end position="120"/>
    </location>
    <ligand>
        <name>ATP</name>
        <dbReference type="ChEBI" id="CHEBI:30616"/>
    </ligand>
</feature>
<feature type="binding site" evidence="2">
    <location>
        <position position="73"/>
    </location>
    <ligand>
        <name>Mg(2+)</name>
        <dbReference type="ChEBI" id="CHEBI:18420"/>
        <label>2</label>
    </ligand>
</feature>